<evidence type="ECO:0000313" key="3">
    <source>
        <dbReference type="Proteomes" id="UP001317822"/>
    </source>
</evidence>
<feature type="signal peptide" evidence="1">
    <location>
        <begin position="1"/>
        <end position="19"/>
    </location>
</feature>
<dbReference type="CDD" id="cd15482">
    <property type="entry name" value="Sialidase_non-viral"/>
    <property type="match status" value="1"/>
</dbReference>
<name>A0ABN6UK63_9GAMM</name>
<feature type="chain" id="PRO_5046687158" evidence="1">
    <location>
        <begin position="20"/>
        <end position="338"/>
    </location>
</feature>
<dbReference type="PANTHER" id="PTHR38792:SF3">
    <property type="entry name" value="BNR_ASP-BOX REPEAT DOMAIN PROTEIN (AFU_ORTHOLOGUE AFUA_7G06430)-RELATED"/>
    <property type="match status" value="1"/>
</dbReference>
<reference evidence="2 3" key="1">
    <citation type="journal article" date="2023" name="Int. J. Syst. Evol. Microbiol.">
        <title>Physiological and genomic analyses of cobalamin (vitamin B12)-auxotrophy of Lysobacter auxotrophicus sp. nov., a methionine-auxotrophic chitinolytic bacterium isolated from chitin-treated soil.</title>
        <authorList>
            <person name="Saito A."/>
            <person name="Dohra H."/>
            <person name="Hamada M."/>
            <person name="Moriuchi R."/>
            <person name="Kotsuchibashi Y."/>
            <person name="Mori K."/>
        </authorList>
    </citation>
    <scope>NUCLEOTIDE SEQUENCE [LARGE SCALE GENOMIC DNA]</scope>
    <source>
        <strain evidence="2 3">5-21a</strain>
    </source>
</reference>
<gene>
    <name evidence="2" type="ORF">LA521A_19220</name>
</gene>
<dbReference type="Proteomes" id="UP001317822">
    <property type="component" value="Chromosome"/>
</dbReference>
<keyword evidence="1" id="KW-0732">Signal</keyword>
<dbReference type="PANTHER" id="PTHR38792">
    <property type="entry name" value="BNR/ASP-BOX REPEAT DOMAIN PROTEIN (AFU_ORTHOLOGUE AFUA_7G06430)-RELATED"/>
    <property type="match status" value="1"/>
</dbReference>
<dbReference type="InterPro" id="IPR036278">
    <property type="entry name" value="Sialidase_sf"/>
</dbReference>
<dbReference type="SUPFAM" id="SSF50939">
    <property type="entry name" value="Sialidases"/>
    <property type="match status" value="1"/>
</dbReference>
<organism evidence="2 3">
    <name type="scientific">Lysobacter auxotrophicus</name>
    <dbReference type="NCBI Taxonomy" id="2992573"/>
    <lineage>
        <taxon>Bacteria</taxon>
        <taxon>Pseudomonadati</taxon>
        <taxon>Pseudomonadota</taxon>
        <taxon>Gammaproteobacteria</taxon>
        <taxon>Lysobacterales</taxon>
        <taxon>Lysobacteraceae</taxon>
        <taxon>Lysobacter</taxon>
    </lineage>
</organism>
<dbReference type="EMBL" id="AP027041">
    <property type="protein sequence ID" value="BDU16721.1"/>
    <property type="molecule type" value="Genomic_DNA"/>
</dbReference>
<proteinExistence type="predicted"/>
<dbReference type="GO" id="GO:0016787">
    <property type="term" value="F:hydrolase activity"/>
    <property type="evidence" value="ECO:0007669"/>
    <property type="project" value="UniProtKB-KW"/>
</dbReference>
<evidence type="ECO:0000256" key="1">
    <source>
        <dbReference type="SAM" id="SignalP"/>
    </source>
</evidence>
<dbReference type="RefSeq" id="WP_281778707.1">
    <property type="nucleotide sequence ID" value="NZ_AP027041.1"/>
</dbReference>
<protein>
    <submittedName>
        <fullName evidence="2">Glycoside hydrolase</fullName>
    </submittedName>
</protein>
<keyword evidence="3" id="KW-1185">Reference proteome</keyword>
<accession>A0ABN6UK63</accession>
<keyword evidence="2" id="KW-0378">Hydrolase</keyword>
<dbReference type="Gene3D" id="2.120.10.10">
    <property type="match status" value="1"/>
</dbReference>
<evidence type="ECO:0000313" key="2">
    <source>
        <dbReference type="EMBL" id="BDU16721.1"/>
    </source>
</evidence>
<sequence>MRAFVLALALLAAAPCATAGVQWTDTATLAESNAAWGRLARLPDGRWLAVTTRFHGKATPSTLTISLGDARGRQWQELSSVAEAGRNIDNGELIVLPGGRILLGMRSLVEGKSYRLNVHASDDGGRTWRFLSTIDRNEDPRGRKDRGVWEPVFTQLADGALSVLYADETLADGDPSYNQVVSQRLSRDGGASWGAKSVLVKQAGGGKLRPGMPVMSRMQDGRYLLVFEICGDDPQCPVSTKASDDGVAWPDGLGTPLADQRCGPQLTTTTRGTVFVTSCQNEVTFSDDNGAHWQRVAPPAWPGGFRHSWPAIYQLGEDEIGVVNGTPGGGVKIRIGTF</sequence>